<dbReference type="GO" id="GO:0016491">
    <property type="term" value="F:oxidoreductase activity"/>
    <property type="evidence" value="ECO:0007669"/>
    <property type="project" value="UniProtKB-KW"/>
</dbReference>
<dbReference type="AlphaFoldDB" id="A0A1J9RTJ0"/>
<comment type="similarity">
    <text evidence="1 4">Belongs to the short-chain dehydrogenases/reductases (SDR) family.</text>
</comment>
<evidence type="ECO:0000313" key="5">
    <source>
        <dbReference type="EMBL" id="OJD30837.1"/>
    </source>
</evidence>
<evidence type="ECO:0000256" key="2">
    <source>
        <dbReference type="ARBA" id="ARBA00022857"/>
    </source>
</evidence>
<dbReference type="CDD" id="cd05233">
    <property type="entry name" value="SDR_c"/>
    <property type="match status" value="1"/>
</dbReference>
<protein>
    <submittedName>
        <fullName evidence="5">Short chain dehydrogenase reductase family</fullName>
    </submittedName>
</protein>
<dbReference type="Gene3D" id="3.40.50.720">
    <property type="entry name" value="NAD(P)-binding Rossmann-like Domain"/>
    <property type="match status" value="1"/>
</dbReference>
<dbReference type="PRINTS" id="PR00081">
    <property type="entry name" value="GDHRDH"/>
</dbReference>
<dbReference type="InterPro" id="IPR002347">
    <property type="entry name" value="SDR_fam"/>
</dbReference>
<dbReference type="GeneID" id="31017559"/>
<comment type="caution">
    <text evidence="5">The sequence shown here is derived from an EMBL/GenBank/DDBJ whole genome shotgun (WGS) entry which is preliminary data.</text>
</comment>
<gene>
    <name evidence="5" type="ORF">BKCO1_550001</name>
</gene>
<dbReference type="OrthoDB" id="1669814at2759"/>
<dbReference type="STRING" id="236234.A0A1J9RTJ0"/>
<dbReference type="PRINTS" id="PR00080">
    <property type="entry name" value="SDRFAMILY"/>
</dbReference>
<keyword evidence="3" id="KW-0560">Oxidoreductase</keyword>
<keyword evidence="6" id="KW-1185">Reference proteome</keyword>
<name>A0A1J9RTJ0_9PEZI</name>
<organism evidence="5 6">
    <name type="scientific">Diplodia corticola</name>
    <dbReference type="NCBI Taxonomy" id="236234"/>
    <lineage>
        <taxon>Eukaryota</taxon>
        <taxon>Fungi</taxon>
        <taxon>Dikarya</taxon>
        <taxon>Ascomycota</taxon>
        <taxon>Pezizomycotina</taxon>
        <taxon>Dothideomycetes</taxon>
        <taxon>Dothideomycetes incertae sedis</taxon>
        <taxon>Botryosphaeriales</taxon>
        <taxon>Botryosphaeriaceae</taxon>
        <taxon>Diplodia</taxon>
    </lineage>
</organism>
<dbReference type="PROSITE" id="PS00061">
    <property type="entry name" value="ADH_SHORT"/>
    <property type="match status" value="1"/>
</dbReference>
<dbReference type="PANTHER" id="PTHR24321:SF8">
    <property type="entry name" value="ESTRADIOL 17-BETA-DEHYDROGENASE 8-RELATED"/>
    <property type="match status" value="1"/>
</dbReference>
<dbReference type="InterPro" id="IPR020904">
    <property type="entry name" value="Sc_DH/Rdtase_CS"/>
</dbReference>
<evidence type="ECO:0000256" key="1">
    <source>
        <dbReference type="ARBA" id="ARBA00006484"/>
    </source>
</evidence>
<dbReference type="PANTHER" id="PTHR24321">
    <property type="entry name" value="DEHYDROGENASES, SHORT CHAIN"/>
    <property type="match status" value="1"/>
</dbReference>
<reference evidence="5 6" key="1">
    <citation type="submission" date="2016-10" db="EMBL/GenBank/DDBJ databases">
        <title>Proteomics and genomics reveal pathogen-plant mechanisms compatible with a hemibiotrophic lifestyle of Diplodia corticola.</title>
        <authorList>
            <person name="Fernandes I."/>
            <person name="De Jonge R."/>
            <person name="Van De Peer Y."/>
            <person name="Devreese B."/>
            <person name="Alves A."/>
            <person name="Esteves A.C."/>
        </authorList>
    </citation>
    <scope>NUCLEOTIDE SEQUENCE [LARGE SCALE GENOMIC DNA]</scope>
    <source>
        <strain evidence="5 6">CBS 112549</strain>
    </source>
</reference>
<evidence type="ECO:0000256" key="4">
    <source>
        <dbReference type="RuleBase" id="RU000363"/>
    </source>
</evidence>
<dbReference type="FunFam" id="3.40.50.720:FF:000084">
    <property type="entry name" value="Short-chain dehydrogenase reductase"/>
    <property type="match status" value="1"/>
</dbReference>
<keyword evidence="2" id="KW-0521">NADP</keyword>
<dbReference type="RefSeq" id="XP_020127097.1">
    <property type="nucleotide sequence ID" value="XM_020277298.1"/>
</dbReference>
<dbReference type="InterPro" id="IPR036291">
    <property type="entry name" value="NAD(P)-bd_dom_sf"/>
</dbReference>
<accession>A0A1J9RTJ0</accession>
<evidence type="ECO:0000313" key="6">
    <source>
        <dbReference type="Proteomes" id="UP000183809"/>
    </source>
</evidence>
<dbReference type="SUPFAM" id="SSF51735">
    <property type="entry name" value="NAD(P)-binding Rossmann-fold domains"/>
    <property type="match status" value="1"/>
</dbReference>
<dbReference type="EMBL" id="MNUE01000055">
    <property type="protein sequence ID" value="OJD30837.1"/>
    <property type="molecule type" value="Genomic_DNA"/>
</dbReference>
<sequence length="288" mass="29577">MADLAHKTIAITGGASGMGHAIALRLAQLGANVSIADVAPAPQLAAALAAIEAAAGHAHAHDSHSRSRFLARTVDVRDSAAVDAWMADTVASLGRIHGAANFAGVPGREMNVRGVAEVGDEDWELVVGVNLTGVMKCMRAEVGAFAHAVVEEGEGKGKGKGKGVPAQAGAIVNCSSIHGVVGGALRGAYAASKHGVIGLSRSAARELGRRKEGAIRVNVVCPGHIVTPMLESTGDLALIEQAEEVQYDTTLQRVGRVEEVVPLVIHLLSKESSFTTGAVHMVDGGRFC</sequence>
<evidence type="ECO:0000256" key="3">
    <source>
        <dbReference type="ARBA" id="ARBA00023002"/>
    </source>
</evidence>
<dbReference type="Pfam" id="PF00106">
    <property type="entry name" value="adh_short"/>
    <property type="match status" value="1"/>
</dbReference>
<dbReference type="Proteomes" id="UP000183809">
    <property type="component" value="Unassembled WGS sequence"/>
</dbReference>
<proteinExistence type="inferred from homology"/>